<organism evidence="2 3">
    <name type="scientific">Pseudoalteromonas issachenkonii</name>
    <dbReference type="NCBI Taxonomy" id="152297"/>
    <lineage>
        <taxon>Bacteria</taxon>
        <taxon>Pseudomonadati</taxon>
        <taxon>Pseudomonadota</taxon>
        <taxon>Gammaproteobacteria</taxon>
        <taxon>Alteromonadales</taxon>
        <taxon>Pseudoalteromonadaceae</taxon>
        <taxon>Pseudoalteromonas</taxon>
    </lineage>
</organism>
<dbReference type="Proteomes" id="UP001371391">
    <property type="component" value="Unassembled WGS sequence"/>
</dbReference>
<dbReference type="InterPro" id="IPR007780">
    <property type="entry name" value="NAD_Glu_DH_bac"/>
</dbReference>
<feature type="domain" description="NAD-specific glutamate dehydrogenase C-terminal" evidence="1">
    <location>
        <begin position="7"/>
        <end position="69"/>
    </location>
</feature>
<proteinExistence type="predicted"/>
<protein>
    <recommendedName>
        <fullName evidence="1">NAD-specific glutamate dehydrogenase C-terminal domain-containing protein</fullName>
    </recommendedName>
</protein>
<sequence length="69" mass="8034">AERAAAGKDLTRPDLSVLVSYGKMVLKESLVSYEITENPYYRQLLFMSFPRTLREKFNVAMNNHPLRKE</sequence>
<feature type="non-terminal residue" evidence="2">
    <location>
        <position position="1"/>
    </location>
</feature>
<reference evidence="2 3" key="1">
    <citation type="submission" date="2024-02" db="EMBL/GenBank/DDBJ databases">
        <title>Bacteria isolated from the canopy kelp, Nereocystis luetkeana.</title>
        <authorList>
            <person name="Pfister C.A."/>
            <person name="Younker I.T."/>
            <person name="Light S.H."/>
        </authorList>
    </citation>
    <scope>NUCLEOTIDE SEQUENCE [LARGE SCALE GENOMIC DNA]</scope>
    <source>
        <strain evidence="2 3">TI.1.03</strain>
    </source>
</reference>
<dbReference type="PANTHER" id="PTHR43403:SF1">
    <property type="entry name" value="NAD-SPECIFIC GLUTAMATE DEHYDROGENASE"/>
    <property type="match status" value="1"/>
</dbReference>
<feature type="non-terminal residue" evidence="2">
    <location>
        <position position="69"/>
    </location>
</feature>
<dbReference type="PANTHER" id="PTHR43403">
    <property type="entry name" value="NAD-SPECIFIC GLUTAMATE DEHYDROGENASE"/>
    <property type="match status" value="1"/>
</dbReference>
<dbReference type="EMBL" id="JBAKAW010000338">
    <property type="protein sequence ID" value="MEL0657485.1"/>
    <property type="molecule type" value="Genomic_DNA"/>
</dbReference>
<evidence type="ECO:0000259" key="1">
    <source>
        <dbReference type="Pfam" id="PF21074"/>
    </source>
</evidence>
<comment type="caution">
    <text evidence="2">The sequence shown here is derived from an EMBL/GenBank/DDBJ whole genome shotgun (WGS) entry which is preliminary data.</text>
</comment>
<dbReference type="InterPro" id="IPR048381">
    <property type="entry name" value="GDH_C"/>
</dbReference>
<dbReference type="Pfam" id="PF21074">
    <property type="entry name" value="GDH_C"/>
    <property type="match status" value="1"/>
</dbReference>
<evidence type="ECO:0000313" key="2">
    <source>
        <dbReference type="EMBL" id="MEL0657485.1"/>
    </source>
</evidence>
<evidence type="ECO:0000313" key="3">
    <source>
        <dbReference type="Proteomes" id="UP001371391"/>
    </source>
</evidence>
<accession>A0ABU9H6J7</accession>
<keyword evidence="3" id="KW-1185">Reference proteome</keyword>
<name>A0ABU9H6J7_9GAMM</name>
<dbReference type="RefSeq" id="WP_341604183.1">
    <property type="nucleotide sequence ID" value="NZ_JBAKAW010000338.1"/>
</dbReference>
<gene>
    <name evidence="2" type="ORF">V6257_21185</name>
</gene>